<keyword evidence="2" id="KW-1185">Reference proteome</keyword>
<reference evidence="1" key="1">
    <citation type="submission" date="2023-10" db="EMBL/GenBank/DDBJ databases">
        <title>Genome assembly of Pristionchus species.</title>
        <authorList>
            <person name="Yoshida K."/>
            <person name="Sommer R.J."/>
        </authorList>
    </citation>
    <scope>NUCLEOTIDE SEQUENCE</scope>
    <source>
        <strain evidence="1">RS0144</strain>
    </source>
</reference>
<evidence type="ECO:0000313" key="1">
    <source>
        <dbReference type="EMBL" id="GMT01921.1"/>
    </source>
</evidence>
<feature type="non-terminal residue" evidence="1">
    <location>
        <position position="85"/>
    </location>
</feature>
<evidence type="ECO:0008006" key="3">
    <source>
        <dbReference type="Google" id="ProtNLM"/>
    </source>
</evidence>
<name>A0AAV5U4W3_9BILA</name>
<dbReference type="GO" id="GO:0005634">
    <property type="term" value="C:nucleus"/>
    <property type="evidence" value="ECO:0007669"/>
    <property type="project" value="TreeGrafter"/>
</dbReference>
<dbReference type="EMBL" id="BTSX01000005">
    <property type="protein sequence ID" value="GMT01921.1"/>
    <property type="molecule type" value="Genomic_DNA"/>
</dbReference>
<comment type="caution">
    <text evidence="1">The sequence shown here is derived from an EMBL/GenBank/DDBJ whole genome shotgun (WGS) entry which is preliminary data.</text>
</comment>
<dbReference type="Proteomes" id="UP001432027">
    <property type="component" value="Unassembled WGS sequence"/>
</dbReference>
<feature type="non-terminal residue" evidence="1">
    <location>
        <position position="1"/>
    </location>
</feature>
<dbReference type="PANTHER" id="PTHR46011">
    <property type="entry name" value="NUCLEAR HORMONE RECEPTOR FAMILY MEMBER NHR-86-RELATED"/>
    <property type="match status" value="1"/>
</dbReference>
<organism evidence="1 2">
    <name type="scientific">Pristionchus entomophagus</name>
    <dbReference type="NCBI Taxonomy" id="358040"/>
    <lineage>
        <taxon>Eukaryota</taxon>
        <taxon>Metazoa</taxon>
        <taxon>Ecdysozoa</taxon>
        <taxon>Nematoda</taxon>
        <taxon>Chromadorea</taxon>
        <taxon>Rhabditida</taxon>
        <taxon>Rhabditina</taxon>
        <taxon>Diplogasteromorpha</taxon>
        <taxon>Diplogasteroidea</taxon>
        <taxon>Neodiplogasteridae</taxon>
        <taxon>Pristionchus</taxon>
    </lineage>
</organism>
<protein>
    <recommendedName>
        <fullName evidence="3">Cytochrome P450</fullName>
    </recommendedName>
</protein>
<proteinExistence type="predicted"/>
<sequence length="85" mass="9876">PKTHSKSIIETIRSNHRTLSIMRRTAELLMRGIDMDSFEADREEDEIAPCTYQIMNDSTRIMITGLFDFIPSIFPEFKELPIADK</sequence>
<dbReference type="PANTHER" id="PTHR46011:SF6">
    <property type="entry name" value="HIGH ZINC ACTIVATED NUCLEAR RECEPTOR PROTEIN"/>
    <property type="match status" value="1"/>
</dbReference>
<gene>
    <name evidence="1" type="ORF">PENTCL1PPCAC_24095</name>
</gene>
<accession>A0AAV5U4W3</accession>
<evidence type="ECO:0000313" key="2">
    <source>
        <dbReference type="Proteomes" id="UP001432027"/>
    </source>
</evidence>
<dbReference type="AlphaFoldDB" id="A0AAV5U4W3"/>
<dbReference type="GO" id="GO:0003700">
    <property type="term" value="F:DNA-binding transcription factor activity"/>
    <property type="evidence" value="ECO:0007669"/>
    <property type="project" value="TreeGrafter"/>
</dbReference>